<protein>
    <submittedName>
        <fullName evidence="1">Uncharacterized protein</fullName>
    </submittedName>
</protein>
<dbReference type="Proteomes" id="UP000095766">
    <property type="component" value="Unassembled WGS sequence"/>
</dbReference>
<accession>A0A174VDR9</accession>
<dbReference type="AlphaFoldDB" id="A0A174VDR9"/>
<dbReference type="Proteomes" id="UP000284022">
    <property type="component" value="Unassembled WGS sequence"/>
</dbReference>
<dbReference type="EMBL" id="CZAO01000025">
    <property type="protein sequence ID" value="CUQ30150.1"/>
    <property type="molecule type" value="Genomic_DNA"/>
</dbReference>
<reference evidence="1 3" key="1">
    <citation type="submission" date="2015-09" db="EMBL/GenBank/DDBJ databases">
        <authorList>
            <consortium name="Pathogen Informatics"/>
        </authorList>
    </citation>
    <scope>NUCLEOTIDE SEQUENCE [LARGE SCALE GENOMIC DNA]</scope>
    <source>
        <strain evidence="1 3">2789STDY5834898</strain>
    </source>
</reference>
<evidence type="ECO:0000313" key="3">
    <source>
        <dbReference type="Proteomes" id="UP000095766"/>
    </source>
</evidence>
<evidence type="ECO:0000313" key="4">
    <source>
        <dbReference type="Proteomes" id="UP000284022"/>
    </source>
</evidence>
<name>A0A174VDR9_BACUN</name>
<gene>
    <name evidence="2" type="ORF">DWW83_11760</name>
    <name evidence="1" type="ORF">ERS852510_03873</name>
</gene>
<organism evidence="1 3">
    <name type="scientific">Bacteroides uniformis</name>
    <dbReference type="NCBI Taxonomy" id="820"/>
    <lineage>
        <taxon>Bacteria</taxon>
        <taxon>Pseudomonadati</taxon>
        <taxon>Bacteroidota</taxon>
        <taxon>Bacteroidia</taxon>
        <taxon>Bacteroidales</taxon>
        <taxon>Bacteroidaceae</taxon>
        <taxon>Bacteroides</taxon>
    </lineage>
</organism>
<dbReference type="RefSeq" id="WP_057254192.1">
    <property type="nucleotide sequence ID" value="NZ_CZAO01000025.1"/>
</dbReference>
<reference evidence="2 4" key="2">
    <citation type="submission" date="2018-08" db="EMBL/GenBank/DDBJ databases">
        <title>A genome reference for cultivated species of the human gut microbiota.</title>
        <authorList>
            <person name="Zou Y."/>
            <person name="Xue W."/>
            <person name="Luo G."/>
        </authorList>
    </citation>
    <scope>NUCLEOTIDE SEQUENCE [LARGE SCALE GENOMIC DNA]</scope>
    <source>
        <strain evidence="2 4">AF17-20</strain>
    </source>
</reference>
<sequence length="92" mass="11100">MDLLQYLPDDSRSWIQSYIELVGMERLTEYYDKVFIELYEMLPGESFRVLEKVSPENYGLFMKCVYSCLCEFDLYDICSYYIEEQGTVILRR</sequence>
<evidence type="ECO:0000313" key="2">
    <source>
        <dbReference type="EMBL" id="RGU39114.1"/>
    </source>
</evidence>
<evidence type="ECO:0000313" key="1">
    <source>
        <dbReference type="EMBL" id="CUQ30150.1"/>
    </source>
</evidence>
<dbReference type="EMBL" id="QRXV01000011">
    <property type="protein sequence ID" value="RGU39114.1"/>
    <property type="molecule type" value="Genomic_DNA"/>
</dbReference>
<proteinExistence type="predicted"/>